<dbReference type="AlphaFoldDB" id="A0AAD3S2Y4"/>
<protein>
    <submittedName>
        <fullName evidence="2">Uncharacterized protein</fullName>
    </submittedName>
</protein>
<sequence>MQKEIMRKQHTDGICLPSQQTGSCTLPPSVPELATAGTCLHQPQQYSPRDLQATQGPFQQHHAAIFIISRAKWTAWSRLSKVIAALASRAASFIISRKDFHVSNHQYFRSAEPHSFSTKKIDDQPNRRKPSSIKSSSAISASIAVNRRFHQHHTQQNQPNSTRMASNHFLQQIQYNSRNKRSSKNHGSP</sequence>
<name>A0AAD3S2Y4_NEPGR</name>
<gene>
    <name evidence="2" type="ORF">Nepgr_005308</name>
</gene>
<evidence type="ECO:0000256" key="1">
    <source>
        <dbReference type="SAM" id="MobiDB-lite"/>
    </source>
</evidence>
<evidence type="ECO:0000313" key="3">
    <source>
        <dbReference type="Proteomes" id="UP001279734"/>
    </source>
</evidence>
<reference evidence="2" key="1">
    <citation type="submission" date="2023-05" db="EMBL/GenBank/DDBJ databases">
        <title>Nepenthes gracilis genome sequencing.</title>
        <authorList>
            <person name="Fukushima K."/>
        </authorList>
    </citation>
    <scope>NUCLEOTIDE SEQUENCE</scope>
    <source>
        <strain evidence="2">SING2019-196</strain>
    </source>
</reference>
<evidence type="ECO:0000313" key="2">
    <source>
        <dbReference type="EMBL" id="GMH03469.1"/>
    </source>
</evidence>
<dbReference type="EMBL" id="BSYO01000004">
    <property type="protein sequence ID" value="GMH03469.1"/>
    <property type="molecule type" value="Genomic_DNA"/>
</dbReference>
<accession>A0AAD3S2Y4</accession>
<dbReference type="Proteomes" id="UP001279734">
    <property type="component" value="Unassembled WGS sequence"/>
</dbReference>
<organism evidence="2 3">
    <name type="scientific">Nepenthes gracilis</name>
    <name type="common">Slender pitcher plant</name>
    <dbReference type="NCBI Taxonomy" id="150966"/>
    <lineage>
        <taxon>Eukaryota</taxon>
        <taxon>Viridiplantae</taxon>
        <taxon>Streptophyta</taxon>
        <taxon>Embryophyta</taxon>
        <taxon>Tracheophyta</taxon>
        <taxon>Spermatophyta</taxon>
        <taxon>Magnoliopsida</taxon>
        <taxon>eudicotyledons</taxon>
        <taxon>Gunneridae</taxon>
        <taxon>Pentapetalae</taxon>
        <taxon>Caryophyllales</taxon>
        <taxon>Nepenthaceae</taxon>
        <taxon>Nepenthes</taxon>
    </lineage>
</organism>
<keyword evidence="3" id="KW-1185">Reference proteome</keyword>
<comment type="caution">
    <text evidence="2">The sequence shown here is derived from an EMBL/GenBank/DDBJ whole genome shotgun (WGS) entry which is preliminary data.</text>
</comment>
<proteinExistence type="predicted"/>
<feature type="region of interest" description="Disordered" evidence="1">
    <location>
        <begin position="111"/>
        <end position="138"/>
    </location>
</feature>